<dbReference type="InterPro" id="IPR013103">
    <property type="entry name" value="RVT_2"/>
</dbReference>
<evidence type="ECO:0000313" key="2">
    <source>
        <dbReference type="EMBL" id="KAK0586501.1"/>
    </source>
</evidence>
<name>A0AA39RYL3_ACESA</name>
<gene>
    <name evidence="2" type="ORF">LWI29_008073</name>
</gene>
<dbReference type="AlphaFoldDB" id="A0AA39RYL3"/>
<reference evidence="2" key="2">
    <citation type="submission" date="2023-06" db="EMBL/GenBank/DDBJ databases">
        <authorList>
            <person name="Swenson N.G."/>
            <person name="Wegrzyn J.L."/>
            <person name="Mcevoy S.L."/>
        </authorList>
    </citation>
    <scope>NUCLEOTIDE SEQUENCE</scope>
    <source>
        <strain evidence="2">NS2018</strain>
        <tissue evidence="2">Leaf</tissue>
    </source>
</reference>
<comment type="caution">
    <text evidence="2">The sequence shown here is derived from an EMBL/GenBank/DDBJ whole genome shotgun (WGS) entry which is preliminary data.</text>
</comment>
<protein>
    <recommendedName>
        <fullName evidence="1">Reverse transcriptase Ty1/copia-type domain-containing protein</fullName>
    </recommendedName>
</protein>
<organism evidence="2 3">
    <name type="scientific">Acer saccharum</name>
    <name type="common">Sugar maple</name>
    <dbReference type="NCBI Taxonomy" id="4024"/>
    <lineage>
        <taxon>Eukaryota</taxon>
        <taxon>Viridiplantae</taxon>
        <taxon>Streptophyta</taxon>
        <taxon>Embryophyta</taxon>
        <taxon>Tracheophyta</taxon>
        <taxon>Spermatophyta</taxon>
        <taxon>Magnoliopsida</taxon>
        <taxon>eudicotyledons</taxon>
        <taxon>Gunneridae</taxon>
        <taxon>Pentapetalae</taxon>
        <taxon>rosids</taxon>
        <taxon>malvids</taxon>
        <taxon>Sapindales</taxon>
        <taxon>Sapindaceae</taxon>
        <taxon>Hippocastanoideae</taxon>
        <taxon>Acereae</taxon>
        <taxon>Acer</taxon>
    </lineage>
</organism>
<keyword evidence="3" id="KW-1185">Reference proteome</keyword>
<evidence type="ECO:0000259" key="1">
    <source>
        <dbReference type="Pfam" id="PF07727"/>
    </source>
</evidence>
<accession>A0AA39RYL3</accession>
<feature type="domain" description="Reverse transcriptase Ty1/copia-type" evidence="1">
    <location>
        <begin position="168"/>
        <end position="274"/>
    </location>
</feature>
<dbReference type="Pfam" id="PF07727">
    <property type="entry name" value="RVT_2"/>
    <property type="match status" value="1"/>
</dbReference>
<proteinExistence type="predicted"/>
<dbReference type="Proteomes" id="UP001168877">
    <property type="component" value="Unassembled WGS sequence"/>
</dbReference>
<evidence type="ECO:0000313" key="3">
    <source>
        <dbReference type="Proteomes" id="UP001168877"/>
    </source>
</evidence>
<dbReference type="EMBL" id="JAUESC010000382">
    <property type="protein sequence ID" value="KAK0586501.1"/>
    <property type="molecule type" value="Genomic_DNA"/>
</dbReference>
<sequence length="275" mass="31750">MSRVIEFGLGTKQVKVIISRDVIFDESKMPCKNLDQPTEFKTDPLKDDVNTIQVEVGSPPHGSDTVEENLIEDERAAHSDGMHQVIKGQNQPEVTNPLADYELVKDRVRRISKPNSKFSYADVVSFALCTGQELKNYEPRTYSEAVNCIDKLKWQQAMLEEMNSLEKNQTWTLMRKPENQKVVACKWLYKIKDSLEQNVPPRYKARLVAKGFTQREGIDYNEIFSPVVKYKTIRIILALVSYFDMELEQLDVKTAFLHGNLDETIYMSQPEGFRF</sequence>
<reference evidence="2" key="1">
    <citation type="journal article" date="2022" name="Plant J.">
        <title>Strategies of tolerance reflected in two North American maple genomes.</title>
        <authorList>
            <person name="McEvoy S.L."/>
            <person name="Sezen U.U."/>
            <person name="Trouern-Trend A."/>
            <person name="McMahon S.M."/>
            <person name="Schaberg P.G."/>
            <person name="Yang J."/>
            <person name="Wegrzyn J.L."/>
            <person name="Swenson N.G."/>
        </authorList>
    </citation>
    <scope>NUCLEOTIDE SEQUENCE</scope>
    <source>
        <strain evidence="2">NS2018</strain>
    </source>
</reference>